<dbReference type="EMBL" id="CAMGYJ010000010">
    <property type="protein sequence ID" value="CAI0550570.1"/>
    <property type="molecule type" value="Genomic_DNA"/>
</dbReference>
<keyword evidence="2" id="KW-1185">Reference proteome</keyword>
<gene>
    <name evidence="1" type="ORF">LITE_LOCUS45597</name>
</gene>
<evidence type="ECO:0000313" key="2">
    <source>
        <dbReference type="Proteomes" id="UP001154282"/>
    </source>
</evidence>
<proteinExistence type="predicted"/>
<reference evidence="1" key="1">
    <citation type="submission" date="2022-08" db="EMBL/GenBank/DDBJ databases">
        <authorList>
            <person name="Gutierrez-Valencia J."/>
        </authorList>
    </citation>
    <scope>NUCLEOTIDE SEQUENCE</scope>
</reference>
<comment type="caution">
    <text evidence="1">The sequence shown here is derived from an EMBL/GenBank/DDBJ whole genome shotgun (WGS) entry which is preliminary data.</text>
</comment>
<protein>
    <submittedName>
        <fullName evidence="1">Uncharacterized protein</fullName>
    </submittedName>
</protein>
<dbReference type="Proteomes" id="UP001154282">
    <property type="component" value="Unassembled WGS sequence"/>
</dbReference>
<organism evidence="1 2">
    <name type="scientific">Linum tenue</name>
    <dbReference type="NCBI Taxonomy" id="586396"/>
    <lineage>
        <taxon>Eukaryota</taxon>
        <taxon>Viridiplantae</taxon>
        <taxon>Streptophyta</taxon>
        <taxon>Embryophyta</taxon>
        <taxon>Tracheophyta</taxon>
        <taxon>Spermatophyta</taxon>
        <taxon>Magnoliopsida</taxon>
        <taxon>eudicotyledons</taxon>
        <taxon>Gunneridae</taxon>
        <taxon>Pentapetalae</taxon>
        <taxon>rosids</taxon>
        <taxon>fabids</taxon>
        <taxon>Malpighiales</taxon>
        <taxon>Linaceae</taxon>
        <taxon>Linum</taxon>
    </lineage>
</organism>
<sequence length="14" mass="1473">MSSLSSPGTPLLPW</sequence>
<accession>A0AAV0QYJ8</accession>
<name>A0AAV0QYJ8_9ROSI</name>
<evidence type="ECO:0000313" key="1">
    <source>
        <dbReference type="EMBL" id="CAI0550570.1"/>
    </source>
</evidence>